<dbReference type="Proteomes" id="UP000828390">
    <property type="component" value="Unassembled WGS sequence"/>
</dbReference>
<organism evidence="1 2">
    <name type="scientific">Dreissena polymorpha</name>
    <name type="common">Zebra mussel</name>
    <name type="synonym">Mytilus polymorpha</name>
    <dbReference type="NCBI Taxonomy" id="45954"/>
    <lineage>
        <taxon>Eukaryota</taxon>
        <taxon>Metazoa</taxon>
        <taxon>Spiralia</taxon>
        <taxon>Lophotrochozoa</taxon>
        <taxon>Mollusca</taxon>
        <taxon>Bivalvia</taxon>
        <taxon>Autobranchia</taxon>
        <taxon>Heteroconchia</taxon>
        <taxon>Euheterodonta</taxon>
        <taxon>Imparidentia</taxon>
        <taxon>Neoheterodontei</taxon>
        <taxon>Myida</taxon>
        <taxon>Dreissenoidea</taxon>
        <taxon>Dreissenidae</taxon>
        <taxon>Dreissena</taxon>
    </lineage>
</organism>
<sequence>MLISLLYIHPQEESFKVIVQKNALYQTGADKQIPVMCVADLGDLTVSNSIIAT</sequence>
<evidence type="ECO:0000313" key="2">
    <source>
        <dbReference type="Proteomes" id="UP000828390"/>
    </source>
</evidence>
<evidence type="ECO:0000313" key="1">
    <source>
        <dbReference type="EMBL" id="KAH3752846.1"/>
    </source>
</evidence>
<reference evidence="1" key="2">
    <citation type="submission" date="2020-11" db="EMBL/GenBank/DDBJ databases">
        <authorList>
            <person name="McCartney M.A."/>
            <person name="Auch B."/>
            <person name="Kono T."/>
            <person name="Mallez S."/>
            <person name="Becker A."/>
            <person name="Gohl D.M."/>
            <person name="Silverstein K.A.T."/>
            <person name="Koren S."/>
            <person name="Bechman K.B."/>
            <person name="Herman A."/>
            <person name="Abrahante J.E."/>
            <person name="Garbe J."/>
        </authorList>
    </citation>
    <scope>NUCLEOTIDE SEQUENCE</scope>
    <source>
        <strain evidence="1">Duluth1</strain>
        <tissue evidence="1">Whole animal</tissue>
    </source>
</reference>
<dbReference type="EMBL" id="JAIWYP010000010">
    <property type="protein sequence ID" value="KAH3752846.1"/>
    <property type="molecule type" value="Genomic_DNA"/>
</dbReference>
<reference evidence="1" key="1">
    <citation type="journal article" date="2019" name="bioRxiv">
        <title>The Genome of the Zebra Mussel, Dreissena polymorpha: A Resource for Invasive Species Research.</title>
        <authorList>
            <person name="McCartney M.A."/>
            <person name="Auch B."/>
            <person name="Kono T."/>
            <person name="Mallez S."/>
            <person name="Zhang Y."/>
            <person name="Obille A."/>
            <person name="Becker A."/>
            <person name="Abrahante J.E."/>
            <person name="Garbe J."/>
            <person name="Badalamenti J.P."/>
            <person name="Herman A."/>
            <person name="Mangelson H."/>
            <person name="Liachko I."/>
            <person name="Sullivan S."/>
            <person name="Sone E.D."/>
            <person name="Koren S."/>
            <person name="Silverstein K.A.T."/>
            <person name="Beckman K.B."/>
            <person name="Gohl D.M."/>
        </authorList>
    </citation>
    <scope>NUCLEOTIDE SEQUENCE</scope>
    <source>
        <strain evidence="1">Duluth1</strain>
        <tissue evidence="1">Whole animal</tissue>
    </source>
</reference>
<accession>A0A9D4I7J1</accession>
<gene>
    <name evidence="1" type="ORF">DPMN_187472</name>
</gene>
<proteinExistence type="predicted"/>
<name>A0A9D4I7J1_DREPO</name>
<comment type="caution">
    <text evidence="1">The sequence shown here is derived from an EMBL/GenBank/DDBJ whole genome shotgun (WGS) entry which is preliminary data.</text>
</comment>
<protein>
    <submittedName>
        <fullName evidence="1">Uncharacterized protein</fullName>
    </submittedName>
</protein>
<dbReference type="AlphaFoldDB" id="A0A9D4I7J1"/>
<keyword evidence="2" id="KW-1185">Reference proteome</keyword>